<gene>
    <name evidence="1" type="ORF">B8V81_0051</name>
</gene>
<protein>
    <submittedName>
        <fullName evidence="1">Uncharacterized protein</fullName>
    </submittedName>
</protein>
<evidence type="ECO:0000313" key="1">
    <source>
        <dbReference type="EMBL" id="PLT47919.1"/>
    </source>
</evidence>
<dbReference type="Proteomes" id="UP000234789">
    <property type="component" value="Unassembled WGS sequence"/>
</dbReference>
<keyword evidence="2" id="KW-1185">Reference proteome</keyword>
<evidence type="ECO:0000313" key="2">
    <source>
        <dbReference type="Proteomes" id="UP000234789"/>
    </source>
</evidence>
<organism evidence="1 2">
    <name type="scientific">Paenibacillus pasadenensis</name>
    <dbReference type="NCBI Taxonomy" id="217090"/>
    <lineage>
        <taxon>Bacteria</taxon>
        <taxon>Bacillati</taxon>
        <taxon>Bacillota</taxon>
        <taxon>Bacilli</taxon>
        <taxon>Bacillales</taxon>
        <taxon>Paenibacillaceae</taxon>
        <taxon>Paenibacillus</taxon>
    </lineage>
</organism>
<dbReference type="EMBL" id="NFEZ01000001">
    <property type="protein sequence ID" value="PLT47919.1"/>
    <property type="molecule type" value="Genomic_DNA"/>
</dbReference>
<sequence>MLDGVVEFVFRDGKFHAFLLERLGRHSSLGFNLRRSRTFFR</sequence>
<comment type="caution">
    <text evidence="1">The sequence shown here is derived from an EMBL/GenBank/DDBJ whole genome shotgun (WGS) entry which is preliminary data.</text>
</comment>
<name>A0A2N5NC43_9BACL</name>
<dbReference type="AlphaFoldDB" id="A0A2N5NC43"/>
<reference evidence="1 2" key="1">
    <citation type="submission" date="2017-05" db="EMBL/GenBank/DDBJ databases">
        <title>Functional genome analysis of Paenibacillus pasadenensis strain R16: insights on endophytic life style and antifungal activity.</title>
        <authorList>
            <person name="Passera A."/>
            <person name="Marcolungo L."/>
            <person name="Casati P."/>
            <person name="Brasca M."/>
            <person name="Quaglino F."/>
            <person name="Delledonne M."/>
        </authorList>
    </citation>
    <scope>NUCLEOTIDE SEQUENCE [LARGE SCALE GENOMIC DNA]</scope>
    <source>
        <strain evidence="1 2">R16</strain>
    </source>
</reference>
<proteinExistence type="predicted"/>
<accession>A0A2N5NC43</accession>